<evidence type="ECO:0008006" key="4">
    <source>
        <dbReference type="Google" id="ProtNLM"/>
    </source>
</evidence>
<accession>A0A431WB01</accession>
<sequence length="109" mass="11888">MSNIEHVLAAAKSIASSGKVPSLALIKAKLGNSVPMPTLIQGLQQFKSMSQDLIDQLPEIQVSSEKAKPKDAQAEIAELKQELTQLKAAYKAMDDRLTLLEENKDKAEK</sequence>
<evidence type="ECO:0000313" key="2">
    <source>
        <dbReference type="EMBL" id="RTR32673.1"/>
    </source>
</evidence>
<protein>
    <recommendedName>
        <fullName evidence="4">KfrA N-terminal DNA-binding domain-containing protein</fullName>
    </recommendedName>
</protein>
<name>A0A431WB01_9GAMM</name>
<keyword evidence="1" id="KW-0175">Coiled coil</keyword>
<dbReference type="OrthoDB" id="6388136at2"/>
<keyword evidence="3" id="KW-1185">Reference proteome</keyword>
<gene>
    <name evidence="2" type="ORF">EKG39_09860</name>
</gene>
<dbReference type="AlphaFoldDB" id="A0A431WB01"/>
<proteinExistence type="predicted"/>
<dbReference type="EMBL" id="RXNV01000003">
    <property type="protein sequence ID" value="RTR32673.1"/>
    <property type="molecule type" value="Genomic_DNA"/>
</dbReference>
<reference evidence="2 3" key="1">
    <citation type="submission" date="2018-12" db="EMBL/GenBank/DDBJ databases">
        <authorList>
            <person name="Yu L."/>
        </authorList>
    </citation>
    <scope>NUCLEOTIDE SEQUENCE [LARGE SCALE GENOMIC DNA]</scope>
    <source>
        <strain evidence="2 3">HAW-EB5</strain>
    </source>
</reference>
<evidence type="ECO:0000256" key="1">
    <source>
        <dbReference type="SAM" id="Coils"/>
    </source>
</evidence>
<feature type="coiled-coil region" evidence="1">
    <location>
        <begin position="69"/>
        <end position="103"/>
    </location>
</feature>
<evidence type="ECO:0000313" key="3">
    <source>
        <dbReference type="Proteomes" id="UP000282060"/>
    </source>
</evidence>
<comment type="caution">
    <text evidence="2">The sequence shown here is derived from an EMBL/GenBank/DDBJ whole genome shotgun (WGS) entry which is preliminary data.</text>
</comment>
<organism evidence="2 3">
    <name type="scientific">Shewanella atlantica</name>
    <dbReference type="NCBI Taxonomy" id="271099"/>
    <lineage>
        <taxon>Bacteria</taxon>
        <taxon>Pseudomonadati</taxon>
        <taxon>Pseudomonadota</taxon>
        <taxon>Gammaproteobacteria</taxon>
        <taxon>Alteromonadales</taxon>
        <taxon>Shewanellaceae</taxon>
        <taxon>Shewanella</taxon>
    </lineage>
</organism>
<dbReference type="RefSeq" id="WP_126505579.1">
    <property type="nucleotide sequence ID" value="NZ_RXNV01000003.1"/>
</dbReference>
<dbReference type="Proteomes" id="UP000282060">
    <property type="component" value="Unassembled WGS sequence"/>
</dbReference>